<dbReference type="CDD" id="cd05471">
    <property type="entry name" value="pepsin_like"/>
    <property type="match status" value="1"/>
</dbReference>
<accession>A0A2R6NIT0</accession>
<dbReference type="OrthoDB" id="3089at2759"/>
<reference evidence="4 5" key="1">
    <citation type="submission" date="2018-02" db="EMBL/GenBank/DDBJ databases">
        <title>Genome sequence of the basidiomycete white-rot fungus Phlebia centrifuga.</title>
        <authorList>
            <person name="Granchi Z."/>
            <person name="Peng M."/>
            <person name="de Vries R.P."/>
            <person name="Hilden K."/>
            <person name="Makela M.R."/>
            <person name="Grigoriev I."/>
            <person name="Riley R."/>
        </authorList>
    </citation>
    <scope>NUCLEOTIDE SEQUENCE [LARGE SCALE GENOMIC DNA]</scope>
    <source>
        <strain evidence="4 5">FBCC195</strain>
    </source>
</reference>
<feature type="compositionally biased region" description="Polar residues" evidence="2">
    <location>
        <begin position="414"/>
        <end position="429"/>
    </location>
</feature>
<dbReference type="PANTHER" id="PTHR47966">
    <property type="entry name" value="BETA-SITE APP-CLEAVING ENZYME, ISOFORM A-RELATED"/>
    <property type="match status" value="1"/>
</dbReference>
<evidence type="ECO:0000256" key="1">
    <source>
        <dbReference type="ARBA" id="ARBA00007447"/>
    </source>
</evidence>
<dbReference type="EMBL" id="MLYV02001198">
    <property type="protein sequence ID" value="PSR72274.1"/>
    <property type="molecule type" value="Genomic_DNA"/>
</dbReference>
<name>A0A2R6NIT0_9APHY</name>
<sequence length="461" mass="47829">MSDACQTATCDASTSNPYASASGQSTGASVSLQYGDSTSGTHASGPVVLDTVAVAGLSMSSQPFAAVNDTNNSAVQNGGAGIFGLGFPSQSFVQAAVVNQQFNSPSTTDDFVNNIATDGPLVSRLAMSGQIEQPLFAITLQRNTIDVSGEGQITVGELPADTDNSSITWVPVRLYSSGDGGLNPPSFASNEVYPLRWEVPLDGVFLDGNQLPGTTLTGASTQLSALIDTGNSILRGPQDVVNSILQTVSPAFAKNSNAEPTFPCATPHTLAFMIGGQMFPVDPRDFVSQNKDGDATTCIANNLVATDPPSRGALFSWSLGDPFLKSNLVAFYYGNLTHPSVDPPRIGFKSQVPQNASAELKDVVADAQESGGVFESTIDVAPTASTVVTLSTESSTAAAPPSSPTASLPSLAEQTSLASPQTPSPSETATEGPKKNSAFSSRLDFHSSFWYTVLPLFYLLS</sequence>
<keyword evidence="5" id="KW-1185">Reference proteome</keyword>
<comment type="similarity">
    <text evidence="1">Belongs to the peptidase A1 family.</text>
</comment>
<evidence type="ECO:0000313" key="5">
    <source>
        <dbReference type="Proteomes" id="UP000186601"/>
    </source>
</evidence>
<feature type="domain" description="Peptidase A1" evidence="3">
    <location>
        <begin position="1"/>
        <end position="349"/>
    </location>
</feature>
<evidence type="ECO:0000313" key="4">
    <source>
        <dbReference type="EMBL" id="PSR72274.1"/>
    </source>
</evidence>
<feature type="region of interest" description="Disordered" evidence="2">
    <location>
        <begin position="1"/>
        <end position="22"/>
    </location>
</feature>
<dbReference type="GO" id="GO:0006508">
    <property type="term" value="P:proteolysis"/>
    <property type="evidence" value="ECO:0007669"/>
    <property type="project" value="InterPro"/>
</dbReference>
<feature type="region of interest" description="Disordered" evidence="2">
    <location>
        <begin position="392"/>
        <end position="437"/>
    </location>
</feature>
<organism evidence="4 5">
    <name type="scientific">Hermanssonia centrifuga</name>
    <dbReference type="NCBI Taxonomy" id="98765"/>
    <lineage>
        <taxon>Eukaryota</taxon>
        <taxon>Fungi</taxon>
        <taxon>Dikarya</taxon>
        <taxon>Basidiomycota</taxon>
        <taxon>Agaricomycotina</taxon>
        <taxon>Agaricomycetes</taxon>
        <taxon>Polyporales</taxon>
        <taxon>Meruliaceae</taxon>
        <taxon>Hermanssonia</taxon>
    </lineage>
</organism>
<dbReference type="Gene3D" id="2.40.70.10">
    <property type="entry name" value="Acid Proteases"/>
    <property type="match status" value="2"/>
</dbReference>
<comment type="caution">
    <text evidence="4">The sequence shown here is derived from an EMBL/GenBank/DDBJ whole genome shotgun (WGS) entry which is preliminary data.</text>
</comment>
<evidence type="ECO:0000256" key="2">
    <source>
        <dbReference type="SAM" id="MobiDB-lite"/>
    </source>
</evidence>
<evidence type="ECO:0000259" key="3">
    <source>
        <dbReference type="PROSITE" id="PS51767"/>
    </source>
</evidence>
<feature type="compositionally biased region" description="Low complexity" evidence="2">
    <location>
        <begin position="392"/>
        <end position="413"/>
    </location>
</feature>
<dbReference type="SUPFAM" id="SSF50630">
    <property type="entry name" value="Acid proteases"/>
    <property type="match status" value="1"/>
</dbReference>
<dbReference type="Pfam" id="PF00026">
    <property type="entry name" value="Asp"/>
    <property type="match status" value="1"/>
</dbReference>
<dbReference type="AlphaFoldDB" id="A0A2R6NIT0"/>
<proteinExistence type="inferred from homology"/>
<dbReference type="PROSITE" id="PS51767">
    <property type="entry name" value="PEPTIDASE_A1"/>
    <property type="match status" value="1"/>
</dbReference>
<gene>
    <name evidence="4" type="ORF">PHLCEN_2v11866</name>
</gene>
<dbReference type="InterPro" id="IPR021109">
    <property type="entry name" value="Peptidase_aspartic_dom_sf"/>
</dbReference>
<dbReference type="PANTHER" id="PTHR47966:SF51">
    <property type="entry name" value="BETA-SITE APP-CLEAVING ENZYME, ISOFORM A-RELATED"/>
    <property type="match status" value="1"/>
</dbReference>
<dbReference type="Proteomes" id="UP000186601">
    <property type="component" value="Unassembled WGS sequence"/>
</dbReference>
<dbReference type="GO" id="GO:0004190">
    <property type="term" value="F:aspartic-type endopeptidase activity"/>
    <property type="evidence" value="ECO:0007669"/>
    <property type="project" value="InterPro"/>
</dbReference>
<dbReference type="STRING" id="98765.A0A2R6NIT0"/>
<protein>
    <recommendedName>
        <fullName evidence="3">Peptidase A1 domain-containing protein</fullName>
    </recommendedName>
</protein>
<dbReference type="InterPro" id="IPR001461">
    <property type="entry name" value="Aspartic_peptidase_A1"/>
</dbReference>
<dbReference type="InterPro" id="IPR034164">
    <property type="entry name" value="Pepsin-like_dom"/>
</dbReference>
<dbReference type="InterPro" id="IPR033121">
    <property type="entry name" value="PEPTIDASE_A1"/>
</dbReference>